<name>A0AAE0ZKU5_9GAST</name>
<sequence length="108" mass="11783">MSNGFKPLTETNMKIQMGNNAVLIKSPSSLNSVVFQLASPHRLSDRGVWRLLASGQCNQRSVMARGCQCPENPSSIAANRFAVVVWQSVSLPSHQEIRPAHSCCITDS</sequence>
<dbReference type="AlphaFoldDB" id="A0AAE0ZKU5"/>
<keyword evidence="2" id="KW-1185">Reference proteome</keyword>
<evidence type="ECO:0000313" key="2">
    <source>
        <dbReference type="Proteomes" id="UP001283361"/>
    </source>
</evidence>
<accession>A0AAE0ZKU5</accession>
<comment type="caution">
    <text evidence="1">The sequence shown here is derived from an EMBL/GenBank/DDBJ whole genome shotgun (WGS) entry which is preliminary data.</text>
</comment>
<dbReference type="EMBL" id="JAWDGP010003786">
    <property type="protein sequence ID" value="KAK3770766.1"/>
    <property type="molecule type" value="Genomic_DNA"/>
</dbReference>
<dbReference type="Proteomes" id="UP001283361">
    <property type="component" value="Unassembled WGS sequence"/>
</dbReference>
<protein>
    <submittedName>
        <fullName evidence="1">Uncharacterized protein</fullName>
    </submittedName>
</protein>
<evidence type="ECO:0000313" key="1">
    <source>
        <dbReference type="EMBL" id="KAK3770766.1"/>
    </source>
</evidence>
<organism evidence="1 2">
    <name type="scientific">Elysia crispata</name>
    <name type="common">lettuce slug</name>
    <dbReference type="NCBI Taxonomy" id="231223"/>
    <lineage>
        <taxon>Eukaryota</taxon>
        <taxon>Metazoa</taxon>
        <taxon>Spiralia</taxon>
        <taxon>Lophotrochozoa</taxon>
        <taxon>Mollusca</taxon>
        <taxon>Gastropoda</taxon>
        <taxon>Heterobranchia</taxon>
        <taxon>Euthyneura</taxon>
        <taxon>Panpulmonata</taxon>
        <taxon>Sacoglossa</taxon>
        <taxon>Placobranchoidea</taxon>
        <taxon>Plakobranchidae</taxon>
        <taxon>Elysia</taxon>
    </lineage>
</organism>
<reference evidence="1" key="1">
    <citation type="journal article" date="2023" name="G3 (Bethesda)">
        <title>A reference genome for the long-term kleptoplast-retaining sea slug Elysia crispata morphotype clarki.</title>
        <authorList>
            <person name="Eastman K.E."/>
            <person name="Pendleton A.L."/>
            <person name="Shaikh M.A."/>
            <person name="Suttiyut T."/>
            <person name="Ogas R."/>
            <person name="Tomko P."/>
            <person name="Gavelis G."/>
            <person name="Widhalm J.R."/>
            <person name="Wisecaver J.H."/>
        </authorList>
    </citation>
    <scope>NUCLEOTIDE SEQUENCE</scope>
    <source>
        <strain evidence="1">ECLA1</strain>
    </source>
</reference>
<gene>
    <name evidence="1" type="ORF">RRG08_036368</name>
</gene>
<proteinExistence type="predicted"/>